<dbReference type="AlphaFoldDB" id="A0A821QPY8"/>
<organism evidence="2 3">
    <name type="scientific">Pieris macdunnoughi</name>
    <dbReference type="NCBI Taxonomy" id="345717"/>
    <lineage>
        <taxon>Eukaryota</taxon>
        <taxon>Metazoa</taxon>
        <taxon>Ecdysozoa</taxon>
        <taxon>Arthropoda</taxon>
        <taxon>Hexapoda</taxon>
        <taxon>Insecta</taxon>
        <taxon>Pterygota</taxon>
        <taxon>Neoptera</taxon>
        <taxon>Endopterygota</taxon>
        <taxon>Lepidoptera</taxon>
        <taxon>Glossata</taxon>
        <taxon>Ditrysia</taxon>
        <taxon>Papilionoidea</taxon>
        <taxon>Pieridae</taxon>
        <taxon>Pierinae</taxon>
        <taxon>Pieris</taxon>
    </lineage>
</organism>
<keyword evidence="1" id="KW-0560">Oxidoreductase</keyword>
<dbReference type="GO" id="GO:0016615">
    <property type="term" value="F:malate dehydrogenase activity"/>
    <property type="evidence" value="ECO:0007669"/>
    <property type="project" value="InterPro"/>
</dbReference>
<keyword evidence="3" id="KW-1185">Reference proteome</keyword>
<sequence>MNLQCRPVYESLRVLIFNGLSPTGKLIIAKIMSGIVFGKAQLVDLHIIVYSNEINIAEGLKNEVVACAFPCINSIKVSSDLPSVADGDVFCFITNFPNPNSFDFNNEPSEEVFDTLYLITKLANNFIWPEDTEDEGKQGKNKEKQNKTKRKPIFVTDGLIAIDILNSLSKNMPPDVFYCSTPITAIGKSILAEYLNVHCNVINKVLVWAANDETFHIEVKKPFVIHEESDSQCDSGLLAKDFLESLNLDPTQFNATWMKKDFIEKIAMSASKNPYGCIYKAAEFARTLRNIWKARDSSEIHCNMGVISDGSLGTAKGLPYVLPIIMKDDMWNVSTSFYEESAHLKQELKRINVVVKNHHKKLIIHCKRFLEENVINQAFIPSDVDSGSVY</sequence>
<name>A0A821QPY8_9NEOP</name>
<dbReference type="EMBL" id="CAJOBZ010000010">
    <property type="protein sequence ID" value="CAF4830084.1"/>
    <property type="molecule type" value="Genomic_DNA"/>
</dbReference>
<reference evidence="2" key="1">
    <citation type="submission" date="2021-02" db="EMBL/GenBank/DDBJ databases">
        <authorList>
            <person name="Steward A R."/>
        </authorList>
    </citation>
    <scope>NUCLEOTIDE SEQUENCE</scope>
</reference>
<evidence type="ECO:0000313" key="2">
    <source>
        <dbReference type="EMBL" id="CAF4830084.1"/>
    </source>
</evidence>
<comment type="caution">
    <text evidence="2">The sequence shown here is derived from an EMBL/GenBank/DDBJ whole genome shotgun (WGS) entry which is preliminary data.</text>
</comment>
<dbReference type="PANTHER" id="PTHR23382">
    <property type="entry name" value="MALATE DEHYDROGENASE"/>
    <property type="match status" value="1"/>
</dbReference>
<dbReference type="GO" id="GO:0006108">
    <property type="term" value="P:malate metabolic process"/>
    <property type="evidence" value="ECO:0007669"/>
    <property type="project" value="InterPro"/>
</dbReference>
<gene>
    <name evidence="2" type="ORF">PMACD_LOCUS5207</name>
</gene>
<dbReference type="Proteomes" id="UP000663880">
    <property type="component" value="Unassembled WGS sequence"/>
</dbReference>
<evidence type="ECO:0008006" key="4">
    <source>
        <dbReference type="Google" id="ProtNLM"/>
    </source>
</evidence>
<protein>
    <recommendedName>
        <fullName evidence="4">Malate dehydrogenase</fullName>
    </recommendedName>
</protein>
<dbReference type="Gene3D" id="3.90.110.10">
    <property type="entry name" value="Lactate dehydrogenase/glycoside hydrolase, family 4, C-terminal"/>
    <property type="match status" value="1"/>
</dbReference>
<dbReference type="InterPro" id="IPR015955">
    <property type="entry name" value="Lactate_DH/Glyco_Ohase_4_C"/>
</dbReference>
<dbReference type="InterPro" id="IPR010945">
    <property type="entry name" value="Malate_DH_type2"/>
</dbReference>
<dbReference type="Gene3D" id="3.40.50.720">
    <property type="entry name" value="NAD(P)-binding Rossmann-like Domain"/>
    <property type="match status" value="1"/>
</dbReference>
<evidence type="ECO:0000256" key="1">
    <source>
        <dbReference type="ARBA" id="ARBA00023002"/>
    </source>
</evidence>
<proteinExistence type="predicted"/>
<accession>A0A821QPY8</accession>
<dbReference type="GO" id="GO:0016616">
    <property type="term" value="F:oxidoreductase activity, acting on the CH-OH group of donors, NAD or NADP as acceptor"/>
    <property type="evidence" value="ECO:0007669"/>
    <property type="project" value="InterPro"/>
</dbReference>
<evidence type="ECO:0000313" key="3">
    <source>
        <dbReference type="Proteomes" id="UP000663880"/>
    </source>
</evidence>
<dbReference type="OrthoDB" id="7450228at2759"/>